<dbReference type="Proteomes" id="UP000215127">
    <property type="component" value="Chromosome 4"/>
</dbReference>
<evidence type="ECO:0000313" key="2">
    <source>
        <dbReference type="Proteomes" id="UP000215127"/>
    </source>
</evidence>
<reference evidence="1 2" key="1">
    <citation type="submission" date="2016-06" db="EMBL/GenBank/DDBJ databases">
        <authorList>
            <person name="Kjaerup R.B."/>
            <person name="Dalgaard T.S."/>
            <person name="Juul-Madsen H.R."/>
        </authorList>
    </citation>
    <scope>NUCLEOTIDE SEQUENCE [LARGE SCALE GENOMIC DNA]</scope>
</reference>
<dbReference type="EMBL" id="LT853695">
    <property type="protein sequence ID" value="SMQ50250.1"/>
    <property type="molecule type" value="Genomic_DNA"/>
</dbReference>
<accession>A0A1X7RSN2</accession>
<keyword evidence="2" id="KW-1185">Reference proteome</keyword>
<evidence type="ECO:0008006" key="3">
    <source>
        <dbReference type="Google" id="ProtNLM"/>
    </source>
</evidence>
<evidence type="ECO:0000313" key="1">
    <source>
        <dbReference type="EMBL" id="SMQ50250.1"/>
    </source>
</evidence>
<proteinExistence type="predicted"/>
<dbReference type="AlphaFoldDB" id="A0A1X7RSN2"/>
<sequence length="275" mass="30743">MEASTPPSFIAQALDAYKVAVAAKNQAVLKVIVETLTSLPLPSNLTAENAEAKRFDWLKHRLGTGITTFVSSPEDLLSATARAELVSRLELDGVSHRPVDQEDRNKWFAAIKEGISNTGIEVDFTFPPPELEEFCGLVSSVYGLGLPYWREMKGFDLLAPARRQAQIELTQQRAIVPLRNDDEVAEPTEIDYLWEEWDIAVAIKIGDGCSISNGGSFALYCREAEAGEWKWRYAVHDGEWCSDVYETLQEYLEFYAHFGEQSEDKAGWLAELAGM</sequence>
<gene>
    <name evidence="1" type="ORF">ZT3D7_G5403</name>
</gene>
<name>A0A1X7RSN2_ZYMT9</name>
<protein>
    <recommendedName>
        <fullName evidence="3">Knr4/Smi1-like domain-containing protein</fullName>
    </recommendedName>
</protein>
<organism evidence="1 2">
    <name type="scientific">Zymoseptoria tritici (strain ST99CH_3D7)</name>
    <dbReference type="NCBI Taxonomy" id="1276538"/>
    <lineage>
        <taxon>Eukaryota</taxon>
        <taxon>Fungi</taxon>
        <taxon>Dikarya</taxon>
        <taxon>Ascomycota</taxon>
        <taxon>Pezizomycotina</taxon>
        <taxon>Dothideomycetes</taxon>
        <taxon>Dothideomycetidae</taxon>
        <taxon>Mycosphaerellales</taxon>
        <taxon>Mycosphaerellaceae</taxon>
        <taxon>Zymoseptoria</taxon>
    </lineage>
</organism>